<dbReference type="Gene3D" id="1.10.10.60">
    <property type="entry name" value="Homeodomain-like"/>
    <property type="match status" value="2"/>
</dbReference>
<dbReference type="PRINTS" id="PR00032">
    <property type="entry name" value="HTHARAC"/>
</dbReference>
<organism evidence="5 6">
    <name type="scientific">Paenibacillus aceris</name>
    <dbReference type="NCBI Taxonomy" id="869555"/>
    <lineage>
        <taxon>Bacteria</taxon>
        <taxon>Bacillati</taxon>
        <taxon>Bacillota</taxon>
        <taxon>Bacilli</taxon>
        <taxon>Bacillales</taxon>
        <taxon>Paenibacillaceae</taxon>
        <taxon>Paenibacillus</taxon>
    </lineage>
</organism>
<dbReference type="SUPFAM" id="SSF46689">
    <property type="entry name" value="Homeodomain-like"/>
    <property type="match status" value="2"/>
</dbReference>
<reference evidence="5 6" key="1">
    <citation type="submission" date="2021-03" db="EMBL/GenBank/DDBJ databases">
        <title>Genomic Encyclopedia of Type Strains, Phase IV (KMG-IV): sequencing the most valuable type-strain genomes for metagenomic binning, comparative biology and taxonomic classification.</title>
        <authorList>
            <person name="Goeker M."/>
        </authorList>
    </citation>
    <scope>NUCLEOTIDE SEQUENCE [LARGE SCALE GENOMIC DNA]</scope>
    <source>
        <strain evidence="5 6">DSM 24950</strain>
    </source>
</reference>
<gene>
    <name evidence="5" type="ORF">J2Z65_004203</name>
</gene>
<comment type="caution">
    <text evidence="5">The sequence shown here is derived from an EMBL/GenBank/DDBJ whole genome shotgun (WGS) entry which is preliminary data.</text>
</comment>
<evidence type="ECO:0000259" key="4">
    <source>
        <dbReference type="PROSITE" id="PS01124"/>
    </source>
</evidence>
<accession>A0ABS4I2J9</accession>
<dbReference type="PROSITE" id="PS01124">
    <property type="entry name" value="HTH_ARAC_FAMILY_2"/>
    <property type="match status" value="1"/>
</dbReference>
<dbReference type="Proteomes" id="UP001519344">
    <property type="component" value="Unassembled WGS sequence"/>
</dbReference>
<name>A0ABS4I2J9_9BACL</name>
<keyword evidence="6" id="KW-1185">Reference proteome</keyword>
<evidence type="ECO:0000256" key="2">
    <source>
        <dbReference type="ARBA" id="ARBA00023125"/>
    </source>
</evidence>
<dbReference type="InterPro" id="IPR009057">
    <property type="entry name" value="Homeodomain-like_sf"/>
</dbReference>
<evidence type="ECO:0000256" key="3">
    <source>
        <dbReference type="ARBA" id="ARBA00023163"/>
    </source>
</evidence>
<sequence>MIFTNPNQPDLAYVCKMLYESIQLPIFYNVDEHSPIEAIWGTGFQYSPFISEPEALVRPLIEQEMEYPVIRTTNFWEQFIVLPVKRNGKRHACIVIGPSIQQMPNDEQIVNQMNDFQIPYRDLPRWKAYLSSLPAVNQLRLLHIGVLAHSLVNQEALEITDVLQYGYQYALPSTFKNNVELTISTQREFSMFHQSMEAEKQFFNLIRNGDKKELMKQVINFSYSEAGVLAKRSQIRNNKNLAICGVAIAMRAALDGGLFEETAYTLSDLYIQQIEELHDARAVEAVMVNALMDFTERVAQGRNSRGSKPIRECRKYIYEHLYEDITVDKLSKLTGLNGNYLMQLFKKQTGLTLMNYIQQERVEEAKKLLNMTNDTVSSIASRLSFYDQAHFIKVFRKHTGVTPKQYRSN</sequence>
<keyword evidence="1" id="KW-0805">Transcription regulation</keyword>
<keyword evidence="3" id="KW-0804">Transcription</keyword>
<dbReference type="SMART" id="SM00342">
    <property type="entry name" value="HTH_ARAC"/>
    <property type="match status" value="1"/>
</dbReference>
<keyword evidence="2" id="KW-0238">DNA-binding</keyword>
<dbReference type="Pfam" id="PF12833">
    <property type="entry name" value="HTH_18"/>
    <property type="match status" value="1"/>
</dbReference>
<evidence type="ECO:0000313" key="6">
    <source>
        <dbReference type="Proteomes" id="UP001519344"/>
    </source>
</evidence>
<dbReference type="InterPro" id="IPR020449">
    <property type="entry name" value="Tscrpt_reg_AraC-type_HTH"/>
</dbReference>
<dbReference type="PANTHER" id="PTHR43280">
    <property type="entry name" value="ARAC-FAMILY TRANSCRIPTIONAL REGULATOR"/>
    <property type="match status" value="1"/>
</dbReference>
<feature type="domain" description="HTH araC/xylS-type" evidence="4">
    <location>
        <begin position="311"/>
        <end position="409"/>
    </location>
</feature>
<evidence type="ECO:0000313" key="5">
    <source>
        <dbReference type="EMBL" id="MBP1964970.1"/>
    </source>
</evidence>
<dbReference type="EMBL" id="JAGGKV010000011">
    <property type="protein sequence ID" value="MBP1964970.1"/>
    <property type="molecule type" value="Genomic_DNA"/>
</dbReference>
<dbReference type="PANTHER" id="PTHR43280:SF34">
    <property type="entry name" value="ARAC-FAMILY TRANSCRIPTIONAL REGULATOR"/>
    <property type="match status" value="1"/>
</dbReference>
<proteinExistence type="predicted"/>
<protein>
    <submittedName>
        <fullName evidence="5">AraC-like DNA-binding protein</fullName>
    </submittedName>
</protein>
<dbReference type="InterPro" id="IPR018060">
    <property type="entry name" value="HTH_AraC"/>
</dbReference>
<dbReference type="RefSeq" id="WP_167057309.1">
    <property type="nucleotide sequence ID" value="NZ_JAAOZR010000015.1"/>
</dbReference>
<evidence type="ECO:0000256" key="1">
    <source>
        <dbReference type="ARBA" id="ARBA00023015"/>
    </source>
</evidence>